<sequence length="541" mass="59136">MPGAPPSWFPQGHGRGRIRLADNDDNEPKDEATELVDVDHQPRVRRPSATIVSMMSDDDAGPAAAPRPSRYHLPHSQPRAALGQHPAEAGEVYSMHPTAAMPPRRSARFQRALQLERTSSRASSVSLAEEGEAAPLLEDNPPPRWYHGPLFVATVKLSILFAVFSILVLGTFWFGMPKVEEEDRPALKLPRSFADIQALNKLFQKYKEKNPTRLLLCGVVSYLYVQAFSLPGSMYISILFGAAYGIWYGLILSCLCEATGSILCYTLSAILGPPLLEIPFYRKKLDVWRKKIMGDEAAGTKVGKDSIFAFLVVLRIMPLPPHWMANFVAPHLGIGIVLFWCAVFVGIAPLSVIHVMVGSSLDQMTSADDFQIISVRNVLGLVAVAIAVMIPIGLKRVFKTDLSDLGPDEQVVVEETTLEAVQPVPVEFDASGRPTGYQAVDSGIVLAGPSEGDPNLINMDSNQPGKGKARSTARLVDIEGYEADYDLPTSAPASPPPFDPSRPRPLSAKGYGTIAQTMEEEDEVDAGRTKWWHFGSSRLKI</sequence>
<dbReference type="Proteomes" id="UP000827549">
    <property type="component" value="Chromosome 4"/>
</dbReference>
<feature type="transmembrane region" description="Helical" evidence="7">
    <location>
        <begin position="337"/>
        <end position="357"/>
    </location>
</feature>
<dbReference type="GO" id="GO:0005789">
    <property type="term" value="C:endoplasmic reticulum membrane"/>
    <property type="evidence" value="ECO:0007669"/>
    <property type="project" value="TreeGrafter"/>
</dbReference>
<dbReference type="InterPro" id="IPR032816">
    <property type="entry name" value="VTT_dom"/>
</dbReference>
<evidence type="ECO:0000256" key="3">
    <source>
        <dbReference type="ARBA" id="ARBA00022989"/>
    </source>
</evidence>
<feature type="transmembrane region" description="Helical" evidence="7">
    <location>
        <begin position="378"/>
        <end position="394"/>
    </location>
</feature>
<gene>
    <name evidence="9" type="primary">stas</name>
    <name evidence="9" type="ORF">LOC62_04G005512</name>
</gene>
<feature type="transmembrane region" description="Helical" evidence="7">
    <location>
        <begin position="246"/>
        <end position="276"/>
    </location>
</feature>
<evidence type="ECO:0000256" key="6">
    <source>
        <dbReference type="SAM" id="MobiDB-lite"/>
    </source>
</evidence>
<organism evidence="9 10">
    <name type="scientific">Vanrija pseudolonga</name>
    <dbReference type="NCBI Taxonomy" id="143232"/>
    <lineage>
        <taxon>Eukaryota</taxon>
        <taxon>Fungi</taxon>
        <taxon>Dikarya</taxon>
        <taxon>Basidiomycota</taxon>
        <taxon>Agaricomycotina</taxon>
        <taxon>Tremellomycetes</taxon>
        <taxon>Trichosporonales</taxon>
        <taxon>Trichosporonaceae</taxon>
        <taxon>Vanrija</taxon>
    </lineage>
</organism>
<reference evidence="9" key="1">
    <citation type="submission" date="2023-10" db="EMBL/GenBank/DDBJ databases">
        <authorList>
            <person name="Noh H."/>
        </authorList>
    </citation>
    <scope>NUCLEOTIDE SEQUENCE</scope>
    <source>
        <strain evidence="9">DUCC4014</strain>
    </source>
</reference>
<feature type="region of interest" description="Disordered" evidence="6">
    <location>
        <begin position="1"/>
        <end position="71"/>
    </location>
</feature>
<feature type="transmembrane region" description="Helical" evidence="7">
    <location>
        <begin position="150"/>
        <end position="174"/>
    </location>
</feature>
<evidence type="ECO:0000313" key="9">
    <source>
        <dbReference type="EMBL" id="WOO82009.1"/>
    </source>
</evidence>
<dbReference type="AlphaFoldDB" id="A0AAF0YBY7"/>
<comment type="subcellular location">
    <subcellularLocation>
        <location evidence="1">Membrane</location>
        <topology evidence="1">Multi-pass membrane protein</topology>
    </subcellularLocation>
</comment>
<evidence type="ECO:0000256" key="5">
    <source>
        <dbReference type="ARBA" id="ARBA00025797"/>
    </source>
</evidence>
<comment type="similarity">
    <text evidence="5">Belongs to the TMEM41 family.</text>
</comment>
<evidence type="ECO:0000256" key="1">
    <source>
        <dbReference type="ARBA" id="ARBA00004141"/>
    </source>
</evidence>
<keyword evidence="3 7" id="KW-1133">Transmembrane helix</keyword>
<keyword evidence="4 7" id="KW-0472">Membrane</keyword>
<evidence type="ECO:0000256" key="2">
    <source>
        <dbReference type="ARBA" id="ARBA00022692"/>
    </source>
</evidence>
<name>A0AAF0YBY7_9TREE</name>
<feature type="region of interest" description="Disordered" evidence="6">
    <location>
        <begin position="452"/>
        <end position="471"/>
    </location>
</feature>
<feature type="transmembrane region" description="Helical" evidence="7">
    <location>
        <begin position="214"/>
        <end position="240"/>
    </location>
</feature>
<dbReference type="Pfam" id="PF09335">
    <property type="entry name" value="VTT_dom"/>
    <property type="match status" value="1"/>
</dbReference>
<keyword evidence="10" id="KW-1185">Reference proteome</keyword>
<dbReference type="PANTHER" id="PTHR43220">
    <property type="match status" value="1"/>
</dbReference>
<dbReference type="PANTHER" id="PTHR43220:SF18">
    <property type="entry name" value="TRANSMEMBRANE PROTEIN 41B"/>
    <property type="match status" value="1"/>
</dbReference>
<dbReference type="EMBL" id="CP086717">
    <property type="protein sequence ID" value="WOO82009.1"/>
    <property type="molecule type" value="Genomic_DNA"/>
</dbReference>
<feature type="region of interest" description="Disordered" evidence="6">
    <location>
        <begin position="485"/>
        <end position="509"/>
    </location>
</feature>
<dbReference type="RefSeq" id="XP_062628041.1">
    <property type="nucleotide sequence ID" value="XM_062772057.1"/>
</dbReference>
<accession>A0AAF0YBY7</accession>
<keyword evidence="2 7" id="KW-0812">Transmembrane</keyword>
<evidence type="ECO:0000259" key="8">
    <source>
        <dbReference type="Pfam" id="PF09335"/>
    </source>
</evidence>
<evidence type="ECO:0000256" key="4">
    <source>
        <dbReference type="ARBA" id="ARBA00023136"/>
    </source>
</evidence>
<protein>
    <submittedName>
        <fullName evidence="9">Transmembrane protein 41</fullName>
    </submittedName>
</protein>
<evidence type="ECO:0000313" key="10">
    <source>
        <dbReference type="Proteomes" id="UP000827549"/>
    </source>
</evidence>
<proteinExistence type="inferred from homology"/>
<feature type="compositionally biased region" description="Basic and acidic residues" evidence="6">
    <location>
        <begin position="29"/>
        <end position="42"/>
    </location>
</feature>
<dbReference type="InterPro" id="IPR045014">
    <property type="entry name" value="TM41A/B"/>
</dbReference>
<dbReference type="GO" id="GO:0000045">
    <property type="term" value="P:autophagosome assembly"/>
    <property type="evidence" value="ECO:0007669"/>
    <property type="project" value="TreeGrafter"/>
</dbReference>
<feature type="transmembrane region" description="Helical" evidence="7">
    <location>
        <begin position="297"/>
        <end position="317"/>
    </location>
</feature>
<dbReference type="GeneID" id="87808741"/>
<feature type="domain" description="VTT" evidence="8">
    <location>
        <begin position="231"/>
        <end position="359"/>
    </location>
</feature>
<evidence type="ECO:0000256" key="7">
    <source>
        <dbReference type="SAM" id="Phobius"/>
    </source>
</evidence>